<protein>
    <submittedName>
        <fullName evidence="10">Uncharacterized protein LOC113507273</fullName>
    </submittedName>
</protein>
<dbReference type="GeneID" id="113507273"/>
<dbReference type="Pfam" id="PF13359">
    <property type="entry name" value="DDE_Tnp_4"/>
    <property type="match status" value="1"/>
</dbReference>
<proteinExistence type="predicted"/>
<dbReference type="RefSeq" id="XP_026745938.1">
    <property type="nucleotide sequence ID" value="XM_026890137.1"/>
</dbReference>
<dbReference type="SMART" id="SM00980">
    <property type="entry name" value="THAP"/>
    <property type="match status" value="1"/>
</dbReference>
<evidence type="ECO:0000313" key="9">
    <source>
        <dbReference type="Proteomes" id="UP000322000"/>
    </source>
</evidence>
<evidence type="ECO:0000256" key="3">
    <source>
        <dbReference type="ARBA" id="ARBA00022771"/>
    </source>
</evidence>
<evidence type="ECO:0000259" key="8">
    <source>
        <dbReference type="PROSITE" id="PS50950"/>
    </source>
</evidence>
<evidence type="ECO:0000256" key="5">
    <source>
        <dbReference type="ARBA" id="ARBA00023125"/>
    </source>
</evidence>
<feature type="compositionally biased region" description="Low complexity" evidence="7">
    <location>
        <begin position="263"/>
        <end position="286"/>
    </location>
</feature>
<dbReference type="KEGG" id="tnl:113507273"/>
<dbReference type="SUPFAM" id="SSF57716">
    <property type="entry name" value="Glucocorticoid receptor-like (DNA-binding domain)"/>
    <property type="match status" value="1"/>
</dbReference>
<feature type="domain" description="THAP-type" evidence="8">
    <location>
        <begin position="6"/>
        <end position="100"/>
    </location>
</feature>
<dbReference type="PROSITE" id="PS50950">
    <property type="entry name" value="ZF_THAP"/>
    <property type="match status" value="1"/>
</dbReference>
<reference evidence="10" key="1">
    <citation type="submission" date="2025-08" db="UniProtKB">
        <authorList>
            <consortium name="RefSeq"/>
        </authorList>
    </citation>
    <scope>IDENTIFICATION</scope>
</reference>
<evidence type="ECO:0000256" key="4">
    <source>
        <dbReference type="ARBA" id="ARBA00022833"/>
    </source>
</evidence>
<dbReference type="GO" id="GO:0008270">
    <property type="term" value="F:zinc ion binding"/>
    <property type="evidence" value="ECO:0007669"/>
    <property type="project" value="UniProtKB-KW"/>
</dbReference>
<organism evidence="9 10">
    <name type="scientific">Trichoplusia ni</name>
    <name type="common">Cabbage looper</name>
    <dbReference type="NCBI Taxonomy" id="7111"/>
    <lineage>
        <taxon>Eukaryota</taxon>
        <taxon>Metazoa</taxon>
        <taxon>Ecdysozoa</taxon>
        <taxon>Arthropoda</taxon>
        <taxon>Hexapoda</taxon>
        <taxon>Insecta</taxon>
        <taxon>Pterygota</taxon>
        <taxon>Neoptera</taxon>
        <taxon>Endopterygota</taxon>
        <taxon>Lepidoptera</taxon>
        <taxon>Glossata</taxon>
        <taxon>Ditrysia</taxon>
        <taxon>Noctuoidea</taxon>
        <taxon>Noctuidae</taxon>
        <taxon>Plusiinae</taxon>
        <taxon>Trichoplusia</taxon>
    </lineage>
</organism>
<keyword evidence="9" id="KW-1185">Reference proteome</keyword>
<comment type="cofactor">
    <cofactor evidence="1">
        <name>a divalent metal cation</name>
        <dbReference type="ChEBI" id="CHEBI:60240"/>
    </cofactor>
</comment>
<dbReference type="InterPro" id="IPR027805">
    <property type="entry name" value="Transposase_HTH_dom"/>
</dbReference>
<dbReference type="InterPro" id="IPR027806">
    <property type="entry name" value="HARBI1_dom"/>
</dbReference>
<accession>A0A7E5WYJ5</accession>
<dbReference type="Pfam" id="PF13613">
    <property type="entry name" value="HTH_Tnp_4"/>
    <property type="match status" value="1"/>
</dbReference>
<keyword evidence="5 6" id="KW-0238">DNA-binding</keyword>
<keyword evidence="4" id="KW-0862">Zinc</keyword>
<feature type="region of interest" description="Disordered" evidence="7">
    <location>
        <begin position="263"/>
        <end position="292"/>
    </location>
</feature>
<dbReference type="OrthoDB" id="7782839at2759"/>
<evidence type="ECO:0000313" key="10">
    <source>
        <dbReference type="RefSeq" id="XP_026745938.1"/>
    </source>
</evidence>
<sequence length="592" mass="67151">MDQQKKPTYKYCIVPKCKNTTKNAPDKVFFLVPRGAVVRKNWCKIMKRDMVSPSTCLYCCEDHFNVEEDTENYMQYKVMTLQENQKTTLRLKKGIIPHQFQCQKDTELQSPPERKGFLKRKHQEIIEDALSMPPAKQTVSAVKMSESSKHSYIEEGASMPSSHLHTEYTETVNFDEPCCSTSLADVNKKVIYVDKAIQVNRKIHYYRSKGVNVNLSAITKNTAISPFRILSKTTSTSPLKIAQTSGIKRKLFQTDPADIASVSSAQPSSALSSSFEPEMSSESSWSIDDDSENETQFKSQMRSCILLAIEKEPKMLLGVPKKSYYIIKLLSENLPLPTVDILITLKKIKLNESFSILALQFGYTQSAISRIFSKCLPLLAMKMKELIIWPTTKEIFKNLPIAFRARYSNVVSIIDCLEIQIEKPSNAVHQSVSWSQYKKCNTLKYLISCTPDGLVNFISVGYSGRATDVMIVEDCGFLDCLPPKTAVMADRGFKEISHLLEKKQSTLIRPPSVFKSTASAKEDVKQSKRIAALRIHIERVINRLREFHMLLPHACVDHSLIPIIDEVIIIACGLIFRMHYSGFNIQDVLIKK</sequence>
<dbReference type="Pfam" id="PF05485">
    <property type="entry name" value="THAP"/>
    <property type="match status" value="1"/>
</dbReference>
<evidence type="ECO:0000256" key="7">
    <source>
        <dbReference type="SAM" id="MobiDB-lite"/>
    </source>
</evidence>
<dbReference type="PANTHER" id="PTHR23080">
    <property type="entry name" value="THAP DOMAIN PROTEIN"/>
    <property type="match status" value="1"/>
</dbReference>
<evidence type="ECO:0000256" key="6">
    <source>
        <dbReference type="PROSITE-ProRule" id="PRU00309"/>
    </source>
</evidence>
<dbReference type="GO" id="GO:0003677">
    <property type="term" value="F:DNA binding"/>
    <property type="evidence" value="ECO:0007669"/>
    <property type="project" value="UniProtKB-UniRule"/>
</dbReference>
<evidence type="ECO:0000256" key="2">
    <source>
        <dbReference type="ARBA" id="ARBA00022723"/>
    </source>
</evidence>
<gene>
    <name evidence="10" type="primary">LOC113507273</name>
</gene>
<evidence type="ECO:0000256" key="1">
    <source>
        <dbReference type="ARBA" id="ARBA00001968"/>
    </source>
</evidence>
<dbReference type="AlphaFoldDB" id="A0A7E5WYJ5"/>
<dbReference type="InterPro" id="IPR006612">
    <property type="entry name" value="THAP_Znf"/>
</dbReference>
<keyword evidence="2" id="KW-0479">Metal-binding</keyword>
<keyword evidence="3 6" id="KW-0863">Zinc-finger</keyword>
<dbReference type="Proteomes" id="UP000322000">
    <property type="component" value="Unplaced"/>
</dbReference>
<dbReference type="InParanoid" id="A0A7E5WYJ5"/>
<name>A0A7E5WYJ5_TRINI</name>